<feature type="binding site" evidence="5">
    <location>
        <position position="270"/>
    </location>
    <ligand>
        <name>dimethylallyl diphosphate</name>
        <dbReference type="ChEBI" id="CHEBI:57623"/>
    </ligand>
</feature>
<evidence type="ECO:0000256" key="5">
    <source>
        <dbReference type="HAMAP-Rule" id="MF_00191"/>
    </source>
</evidence>
<dbReference type="EC" id="1.17.7.4" evidence="5"/>
<feature type="binding site" evidence="5">
    <location>
        <position position="226"/>
    </location>
    <ligand>
        <name>dimethylallyl diphosphate</name>
        <dbReference type="ChEBI" id="CHEBI:57623"/>
    </ligand>
</feature>
<feature type="binding site" evidence="5">
    <location>
        <position position="270"/>
    </location>
    <ligand>
        <name>isopentenyl diphosphate</name>
        <dbReference type="ChEBI" id="CHEBI:128769"/>
    </ligand>
</feature>
<feature type="binding site" evidence="5">
    <location>
        <position position="228"/>
    </location>
    <ligand>
        <name>(2E)-4-hydroxy-3-methylbut-2-enyl diphosphate</name>
        <dbReference type="ChEBI" id="CHEBI:128753"/>
    </ligand>
</feature>
<keyword evidence="7" id="KW-1185">Reference proteome</keyword>
<feature type="binding site" evidence="5">
    <location>
        <position position="270"/>
    </location>
    <ligand>
        <name>(2E)-4-hydroxy-3-methylbut-2-enyl diphosphate</name>
        <dbReference type="ChEBI" id="CHEBI:128753"/>
    </ligand>
</feature>
<dbReference type="PANTHER" id="PTHR30426:SF0">
    <property type="entry name" value="4-HYDROXY-3-METHYLBUT-2-ENYL DIPHOSPHATE REDUCTASE"/>
    <property type="match status" value="1"/>
</dbReference>
<dbReference type="GO" id="GO:0019288">
    <property type="term" value="P:isopentenyl diphosphate biosynthetic process, methylerythritol 4-phosphate pathway"/>
    <property type="evidence" value="ECO:0007669"/>
    <property type="project" value="UniProtKB-UniRule"/>
</dbReference>
<dbReference type="UniPathway" id="UPA00056">
    <property type="reaction ID" value="UER00097"/>
</dbReference>
<dbReference type="RefSeq" id="WP_076930857.1">
    <property type="nucleotide sequence ID" value="NZ_LT605205.1"/>
</dbReference>
<comment type="similarity">
    <text evidence="5">Belongs to the IspH family.</text>
</comment>
<dbReference type="STRING" id="1642647.PSM36_2138"/>
<feature type="binding site" evidence="5">
    <location>
        <position position="41"/>
    </location>
    <ligand>
        <name>isopentenyl diphosphate</name>
        <dbReference type="ChEBI" id="CHEBI:128769"/>
    </ligand>
</feature>
<feature type="binding site" evidence="5">
    <location>
        <position position="167"/>
    </location>
    <ligand>
        <name>(2E)-4-hydroxy-3-methylbut-2-enyl diphosphate</name>
        <dbReference type="ChEBI" id="CHEBI:128753"/>
    </ligand>
</feature>
<sequence>MNKIEIDRQSGCCFGVEKAIIRAEEELKKGGTLYCLGDIVHNNIEVERLEKMGLITINHEQFRELKNVRVLLRAHGEPPSTYEIAKQNNIELIDASCPVVLGLQKRIKKKYTHAESDDAQVVIFGKKGHAEVNGLLGQTDESAIVIESKEEIDKLDFTKDISLFSQTTKSLEGFREVGELIKSRMQGDAKFEFYDTICRQVSNRVPNIQEFAENHDLIFFIAGEKSSNGKVLFAECKKKNPNSYLIHHPDEIDPSLIKEDISIGICGATSTPMWQMEAVAQNIAKLQPQMQVEKAAF</sequence>
<reference evidence="6 7" key="1">
    <citation type="submission" date="2016-08" db="EMBL/GenBank/DDBJ databases">
        <authorList>
            <person name="Seilhamer J.J."/>
        </authorList>
    </citation>
    <scope>NUCLEOTIDE SEQUENCE [LARGE SCALE GENOMIC DNA]</scope>
    <source>
        <strain evidence="6">M3/6</strain>
    </source>
</reference>
<evidence type="ECO:0000256" key="2">
    <source>
        <dbReference type="ARBA" id="ARBA00022723"/>
    </source>
</evidence>
<feature type="binding site" evidence="5">
    <location>
        <position position="75"/>
    </location>
    <ligand>
        <name>dimethylallyl diphosphate</name>
        <dbReference type="ChEBI" id="CHEBI:57623"/>
    </ligand>
</feature>
<dbReference type="HAMAP" id="MF_00191">
    <property type="entry name" value="IspH"/>
    <property type="match status" value="1"/>
</dbReference>
<evidence type="ECO:0000313" key="6">
    <source>
        <dbReference type="EMBL" id="SCD20943.1"/>
    </source>
</evidence>
<comment type="catalytic activity">
    <reaction evidence="5">
        <text>isopentenyl diphosphate + 2 oxidized [2Fe-2S]-[ferredoxin] + H2O = (2E)-4-hydroxy-3-methylbut-2-enyl diphosphate + 2 reduced [2Fe-2S]-[ferredoxin] + 2 H(+)</text>
        <dbReference type="Rhea" id="RHEA:24488"/>
        <dbReference type="Rhea" id="RHEA-COMP:10000"/>
        <dbReference type="Rhea" id="RHEA-COMP:10001"/>
        <dbReference type="ChEBI" id="CHEBI:15377"/>
        <dbReference type="ChEBI" id="CHEBI:15378"/>
        <dbReference type="ChEBI" id="CHEBI:33737"/>
        <dbReference type="ChEBI" id="CHEBI:33738"/>
        <dbReference type="ChEBI" id="CHEBI:128753"/>
        <dbReference type="ChEBI" id="CHEBI:128769"/>
        <dbReference type="EC" id="1.17.7.4"/>
    </reaction>
</comment>
<keyword evidence="5 6" id="KW-0560">Oxidoreductase</keyword>
<evidence type="ECO:0000256" key="1">
    <source>
        <dbReference type="ARBA" id="ARBA00022485"/>
    </source>
</evidence>
<feature type="binding site" evidence="5">
    <location>
        <position position="129"/>
    </location>
    <ligand>
        <name>isopentenyl diphosphate</name>
        <dbReference type="ChEBI" id="CHEBI:128769"/>
    </ligand>
</feature>
<feature type="binding site" evidence="5">
    <location>
        <position position="227"/>
    </location>
    <ligand>
        <name>isopentenyl diphosphate</name>
        <dbReference type="ChEBI" id="CHEBI:128769"/>
    </ligand>
</feature>
<feature type="binding site" evidence="5">
    <location>
        <position position="129"/>
    </location>
    <ligand>
        <name>dimethylallyl diphosphate</name>
        <dbReference type="ChEBI" id="CHEBI:57623"/>
    </ligand>
</feature>
<keyword evidence="2 5" id="KW-0479">Metal-binding</keyword>
<feature type="binding site" evidence="5">
    <location>
        <position position="198"/>
    </location>
    <ligand>
        <name>[4Fe-4S] cluster</name>
        <dbReference type="ChEBI" id="CHEBI:49883"/>
    </ligand>
</feature>
<dbReference type="GO" id="GO:0051745">
    <property type="term" value="F:4-hydroxy-3-methylbut-2-enyl diphosphate reductase activity"/>
    <property type="evidence" value="ECO:0007669"/>
    <property type="project" value="UniProtKB-UniRule"/>
</dbReference>
<comment type="catalytic activity">
    <reaction evidence="5">
        <text>dimethylallyl diphosphate + 2 oxidized [2Fe-2S]-[ferredoxin] + H2O = (2E)-4-hydroxy-3-methylbut-2-enyl diphosphate + 2 reduced [2Fe-2S]-[ferredoxin] + 2 H(+)</text>
        <dbReference type="Rhea" id="RHEA:24825"/>
        <dbReference type="Rhea" id="RHEA-COMP:10000"/>
        <dbReference type="Rhea" id="RHEA-COMP:10001"/>
        <dbReference type="ChEBI" id="CHEBI:15377"/>
        <dbReference type="ChEBI" id="CHEBI:15378"/>
        <dbReference type="ChEBI" id="CHEBI:33737"/>
        <dbReference type="ChEBI" id="CHEBI:33738"/>
        <dbReference type="ChEBI" id="CHEBI:57623"/>
        <dbReference type="ChEBI" id="CHEBI:128753"/>
        <dbReference type="EC" id="1.17.7.4"/>
    </reaction>
</comment>
<dbReference type="GO" id="GO:0050992">
    <property type="term" value="P:dimethylallyl diphosphate biosynthetic process"/>
    <property type="evidence" value="ECO:0007669"/>
    <property type="project" value="UniProtKB-UniRule"/>
</dbReference>
<proteinExistence type="inferred from homology"/>
<dbReference type="GO" id="GO:0046872">
    <property type="term" value="F:metal ion binding"/>
    <property type="evidence" value="ECO:0007669"/>
    <property type="project" value="UniProtKB-KW"/>
</dbReference>
<feature type="binding site" evidence="5">
    <location>
        <position position="228"/>
    </location>
    <ligand>
        <name>isopentenyl diphosphate</name>
        <dbReference type="ChEBI" id="CHEBI:128769"/>
    </ligand>
</feature>
<dbReference type="UniPathway" id="UPA00059">
    <property type="reaction ID" value="UER00105"/>
</dbReference>
<name>A0A1R3SXF5_9BACT</name>
<comment type="cofactor">
    <cofactor evidence="5">
        <name>[4Fe-4S] cluster</name>
        <dbReference type="ChEBI" id="CHEBI:49883"/>
    </cofactor>
    <text evidence="5">Binds 1 [4Fe-4S] cluster per subunit.</text>
</comment>
<comment type="function">
    <text evidence="5">Catalyzes the conversion of 1-hydroxy-2-methyl-2-(E)-butenyl 4-diphosphate (HMBPP) into a mixture of isopentenyl diphosphate (IPP) and dimethylallyl diphosphate (DMAPP). Acts in the terminal step of the DOXP/MEP pathway for isoprenoid precursor biosynthesis.</text>
</comment>
<dbReference type="Gene3D" id="3.40.1010.20">
    <property type="entry name" value="4-hydroxy-3-methylbut-2-enyl diphosphate reductase, catalytic domain"/>
    <property type="match status" value="2"/>
</dbReference>
<feature type="binding site" evidence="5">
    <location>
        <position position="226"/>
    </location>
    <ligand>
        <name>isopentenyl diphosphate</name>
        <dbReference type="ChEBI" id="CHEBI:128769"/>
    </ligand>
</feature>
<feature type="binding site" evidence="5">
    <location>
        <position position="129"/>
    </location>
    <ligand>
        <name>(2E)-4-hydroxy-3-methylbut-2-enyl diphosphate</name>
        <dbReference type="ChEBI" id="CHEBI:128753"/>
    </ligand>
</feature>
<feature type="binding site" evidence="5">
    <location>
        <position position="75"/>
    </location>
    <ligand>
        <name>(2E)-4-hydroxy-3-methylbut-2-enyl diphosphate</name>
        <dbReference type="ChEBI" id="CHEBI:128753"/>
    </ligand>
</feature>
<accession>A0A1R3SXF5</accession>
<dbReference type="Proteomes" id="UP000187464">
    <property type="component" value="Chromosome I"/>
</dbReference>
<protein>
    <recommendedName>
        <fullName evidence="5">4-hydroxy-3-methylbut-2-enyl diphosphate reductase</fullName>
        <shortName evidence="5">HMBPP reductase</shortName>
        <ecNumber evidence="5">1.17.7.4</ecNumber>
    </recommendedName>
</protein>
<keyword evidence="4 5" id="KW-0411">Iron-sulfur</keyword>
<feature type="binding site" evidence="5">
    <location>
        <position position="97"/>
    </location>
    <ligand>
        <name>[4Fe-4S] cluster</name>
        <dbReference type="ChEBI" id="CHEBI:49883"/>
    </ligand>
</feature>
<dbReference type="KEGG" id="psac:PSM36_2138"/>
<dbReference type="PANTHER" id="PTHR30426">
    <property type="entry name" value="4-HYDROXY-3-METHYLBUT-2-ENYL DIPHOSPHATE REDUCTASE"/>
    <property type="match status" value="1"/>
</dbReference>
<comment type="pathway">
    <text evidence="5">Isoprenoid biosynthesis; isopentenyl diphosphate biosynthesis via DXP pathway; isopentenyl diphosphate from 1-deoxy-D-xylulose 5-phosphate: step 6/6.</text>
</comment>
<dbReference type="AlphaFoldDB" id="A0A1R3SXF5"/>
<keyword evidence="5" id="KW-0414">Isoprene biosynthesis</keyword>
<gene>
    <name evidence="5 6" type="primary">ispH</name>
    <name evidence="6" type="ORF">PSM36_2138</name>
</gene>
<feature type="binding site" evidence="5">
    <location>
        <position position="13"/>
    </location>
    <ligand>
        <name>[4Fe-4S] cluster</name>
        <dbReference type="ChEBI" id="CHEBI:49883"/>
    </ligand>
</feature>
<feature type="active site" description="Proton donor" evidence="5">
    <location>
        <position position="131"/>
    </location>
</feature>
<feature type="binding site" evidence="5">
    <location>
        <position position="226"/>
    </location>
    <ligand>
        <name>(2E)-4-hydroxy-3-methylbut-2-enyl diphosphate</name>
        <dbReference type="ChEBI" id="CHEBI:128753"/>
    </ligand>
</feature>
<dbReference type="CDD" id="cd13944">
    <property type="entry name" value="lytB_ispH"/>
    <property type="match status" value="1"/>
</dbReference>
<feature type="binding site" evidence="5">
    <location>
        <position position="228"/>
    </location>
    <ligand>
        <name>dimethylallyl diphosphate</name>
        <dbReference type="ChEBI" id="CHEBI:57623"/>
    </ligand>
</feature>
<evidence type="ECO:0000256" key="4">
    <source>
        <dbReference type="ARBA" id="ARBA00023014"/>
    </source>
</evidence>
<feature type="binding site" evidence="5">
    <location>
        <position position="41"/>
    </location>
    <ligand>
        <name>dimethylallyl diphosphate</name>
        <dbReference type="ChEBI" id="CHEBI:57623"/>
    </ligand>
</feature>
<dbReference type="Pfam" id="PF02401">
    <property type="entry name" value="LYTB"/>
    <property type="match status" value="1"/>
</dbReference>
<dbReference type="NCBIfam" id="NF002187">
    <property type="entry name" value="PRK01045.1-1"/>
    <property type="match status" value="1"/>
</dbReference>
<evidence type="ECO:0000313" key="7">
    <source>
        <dbReference type="Proteomes" id="UP000187464"/>
    </source>
</evidence>
<evidence type="ECO:0000256" key="3">
    <source>
        <dbReference type="ARBA" id="ARBA00023004"/>
    </source>
</evidence>
<keyword evidence="3 5" id="KW-0408">Iron</keyword>
<feature type="binding site" evidence="5">
    <location>
        <position position="75"/>
    </location>
    <ligand>
        <name>isopentenyl diphosphate</name>
        <dbReference type="ChEBI" id="CHEBI:128769"/>
    </ligand>
</feature>
<comment type="pathway">
    <text evidence="5">Isoprenoid biosynthesis; dimethylallyl diphosphate biosynthesis; dimethylallyl diphosphate from (2E)-4-hydroxy-3-methylbutenyl diphosphate: step 1/1.</text>
</comment>
<feature type="binding site" evidence="5">
    <location>
        <position position="41"/>
    </location>
    <ligand>
        <name>(2E)-4-hydroxy-3-methylbut-2-enyl diphosphate</name>
        <dbReference type="ChEBI" id="CHEBI:128753"/>
    </ligand>
</feature>
<organism evidence="6 7">
    <name type="scientific">Proteiniphilum saccharofermentans</name>
    <dbReference type="NCBI Taxonomy" id="1642647"/>
    <lineage>
        <taxon>Bacteria</taxon>
        <taxon>Pseudomonadati</taxon>
        <taxon>Bacteroidota</taxon>
        <taxon>Bacteroidia</taxon>
        <taxon>Bacteroidales</taxon>
        <taxon>Dysgonomonadaceae</taxon>
        <taxon>Proteiniphilum</taxon>
    </lineage>
</organism>
<dbReference type="Gene3D" id="3.40.50.11270">
    <property type="match status" value="1"/>
</dbReference>
<dbReference type="NCBIfam" id="TIGR00216">
    <property type="entry name" value="ispH_lytB"/>
    <property type="match status" value="1"/>
</dbReference>
<dbReference type="EMBL" id="LT605205">
    <property type="protein sequence ID" value="SCD20943.1"/>
    <property type="molecule type" value="Genomic_DNA"/>
</dbReference>
<dbReference type="GO" id="GO:0016114">
    <property type="term" value="P:terpenoid biosynthetic process"/>
    <property type="evidence" value="ECO:0007669"/>
    <property type="project" value="UniProtKB-UniRule"/>
</dbReference>
<feature type="binding site" evidence="5">
    <location>
        <position position="227"/>
    </location>
    <ligand>
        <name>(2E)-4-hydroxy-3-methylbut-2-enyl diphosphate</name>
        <dbReference type="ChEBI" id="CHEBI:128753"/>
    </ligand>
</feature>
<keyword evidence="1 5" id="KW-0004">4Fe-4S</keyword>
<dbReference type="InterPro" id="IPR003451">
    <property type="entry name" value="LytB/IspH"/>
</dbReference>
<dbReference type="GO" id="GO:0051539">
    <property type="term" value="F:4 iron, 4 sulfur cluster binding"/>
    <property type="evidence" value="ECO:0007669"/>
    <property type="project" value="UniProtKB-UniRule"/>
</dbReference>
<feature type="binding site" evidence="5">
    <location>
        <position position="227"/>
    </location>
    <ligand>
        <name>dimethylallyl diphosphate</name>
        <dbReference type="ChEBI" id="CHEBI:57623"/>
    </ligand>
</feature>